<feature type="domain" description="Malonyl-CoA:ACP transacylase (MAT)" evidence="7">
    <location>
        <begin position="27"/>
        <end position="328"/>
    </location>
</feature>
<dbReference type="GO" id="GO:0005829">
    <property type="term" value="C:cytosol"/>
    <property type="evidence" value="ECO:0007669"/>
    <property type="project" value="TreeGrafter"/>
</dbReference>
<dbReference type="SUPFAM" id="SSF55048">
    <property type="entry name" value="Probable ACP-binding domain of malonyl-CoA ACP transacylase"/>
    <property type="match status" value="1"/>
</dbReference>
<dbReference type="InterPro" id="IPR014043">
    <property type="entry name" value="Acyl_transferase_dom"/>
</dbReference>
<keyword evidence="9" id="KW-1185">Reference proteome</keyword>
<dbReference type="Gene3D" id="3.30.70.250">
    <property type="entry name" value="Malonyl-CoA ACP transacylase, ACP-binding"/>
    <property type="match status" value="1"/>
</dbReference>
<dbReference type="PANTHER" id="PTHR42681">
    <property type="entry name" value="MALONYL-COA-ACYL CARRIER PROTEIN TRANSACYLASE, MITOCHONDRIAL"/>
    <property type="match status" value="1"/>
</dbReference>
<dbReference type="Gene3D" id="3.40.366.10">
    <property type="entry name" value="Malonyl-Coenzyme A Acyl Carrier Protein, domain 2"/>
    <property type="match status" value="1"/>
</dbReference>
<comment type="catalytic activity">
    <reaction evidence="3 4">
        <text>holo-[ACP] + malonyl-CoA = malonyl-[ACP] + CoA</text>
        <dbReference type="Rhea" id="RHEA:41792"/>
        <dbReference type="Rhea" id="RHEA-COMP:9623"/>
        <dbReference type="Rhea" id="RHEA-COMP:9685"/>
        <dbReference type="ChEBI" id="CHEBI:57287"/>
        <dbReference type="ChEBI" id="CHEBI:57384"/>
        <dbReference type="ChEBI" id="CHEBI:64479"/>
        <dbReference type="ChEBI" id="CHEBI:78449"/>
        <dbReference type="EC" id="2.3.1.39"/>
    </reaction>
</comment>
<dbReference type="EMBL" id="CP060825">
    <property type="protein sequence ID" value="QNP64492.1"/>
    <property type="molecule type" value="Genomic_DNA"/>
</dbReference>
<dbReference type="KEGG" id="sgj:IAG43_17285"/>
<evidence type="ECO:0000313" key="8">
    <source>
        <dbReference type="EMBL" id="QNP64492.1"/>
    </source>
</evidence>
<dbReference type="Pfam" id="PF00698">
    <property type="entry name" value="Acyl_transf_1"/>
    <property type="match status" value="1"/>
</dbReference>
<feature type="compositionally biased region" description="Low complexity" evidence="6">
    <location>
        <begin position="8"/>
        <end position="25"/>
    </location>
</feature>
<keyword evidence="2 4" id="KW-0012">Acyltransferase</keyword>
<evidence type="ECO:0000256" key="6">
    <source>
        <dbReference type="SAM" id="MobiDB-lite"/>
    </source>
</evidence>
<dbReference type="InterPro" id="IPR016035">
    <property type="entry name" value="Acyl_Trfase/lysoPLipase"/>
</dbReference>
<dbReference type="PANTHER" id="PTHR42681:SF1">
    <property type="entry name" value="MALONYL-COA-ACYL CARRIER PROTEIN TRANSACYLASE, MITOCHONDRIAL"/>
    <property type="match status" value="1"/>
</dbReference>
<feature type="active site" evidence="5">
    <location>
        <position position="220"/>
    </location>
</feature>
<evidence type="ECO:0000256" key="2">
    <source>
        <dbReference type="ARBA" id="ARBA00023315"/>
    </source>
</evidence>
<dbReference type="InterPro" id="IPR050858">
    <property type="entry name" value="Mal-CoA-ACP_Trans/PKS_FabD"/>
</dbReference>
<dbReference type="RefSeq" id="WP_187741625.1">
    <property type="nucleotide sequence ID" value="NZ_CP060825.1"/>
</dbReference>
<proteinExistence type="inferred from homology"/>
<accession>A0A7H0HVC6</accession>
<evidence type="ECO:0000259" key="7">
    <source>
        <dbReference type="SMART" id="SM00827"/>
    </source>
</evidence>
<gene>
    <name evidence="8" type="ORF">IAG43_17285</name>
</gene>
<dbReference type="InterPro" id="IPR024925">
    <property type="entry name" value="Malonyl_CoA-ACP_transAc"/>
</dbReference>
<evidence type="ECO:0000313" key="9">
    <source>
        <dbReference type="Proteomes" id="UP000516230"/>
    </source>
</evidence>
<dbReference type="Proteomes" id="UP000516230">
    <property type="component" value="Chromosome"/>
</dbReference>
<organism evidence="8 9">
    <name type="scientific">Streptomyces genisteinicus</name>
    <dbReference type="NCBI Taxonomy" id="2768068"/>
    <lineage>
        <taxon>Bacteria</taxon>
        <taxon>Bacillati</taxon>
        <taxon>Actinomycetota</taxon>
        <taxon>Actinomycetes</taxon>
        <taxon>Kitasatosporales</taxon>
        <taxon>Streptomycetaceae</taxon>
        <taxon>Streptomyces</taxon>
    </lineage>
</organism>
<dbReference type="SMART" id="SM00827">
    <property type="entry name" value="PKS_AT"/>
    <property type="match status" value="1"/>
</dbReference>
<dbReference type="AlphaFoldDB" id="A0A7H0HVC6"/>
<protein>
    <recommendedName>
        <fullName evidence="4">Malonyl CoA-acyl carrier protein transacylase</fullName>
        <ecNumber evidence="4">2.3.1.39</ecNumber>
    </recommendedName>
</protein>
<evidence type="ECO:0000256" key="4">
    <source>
        <dbReference type="PIRNR" id="PIRNR000446"/>
    </source>
</evidence>
<name>A0A7H0HVC6_9ACTN</name>
<sequence length="328" mass="33767">MTDDTTDDTTAAAGDGTAPGAGTTALLFPGQGTQQQGMGEPWRDTAAWSLVPELSELTGADVEELLLKADDETLRRTDLAQIAVFAVSLMAYEEAVRIGLAGRNAVCAGHSLGEYTALVAAGALTYRDAARLVAARGSAMRDAAGERDGTMAVLVGVEEEAVASAAEEARAAGDPVWVANLNCPGQVVVAGTGAGIEHAARLLQAPGVKLISIRVGGAFHSPLMAPAAERLEQALASVEFADTPGRVVANVDAAAHSGAADWPGLLARQLVSPVQWERSVGTLLGPLGCRRLVEIGPGKTLTGMVRRISKETERVTFNAPDAVGDPRG</sequence>
<dbReference type="InterPro" id="IPR016036">
    <property type="entry name" value="Malonyl_transacylase_ACP-bd"/>
</dbReference>
<evidence type="ECO:0000256" key="1">
    <source>
        <dbReference type="ARBA" id="ARBA00022679"/>
    </source>
</evidence>
<evidence type="ECO:0000256" key="3">
    <source>
        <dbReference type="ARBA" id="ARBA00048462"/>
    </source>
</evidence>
<reference evidence="8 9" key="1">
    <citation type="submission" date="2020-08" db="EMBL/GenBank/DDBJ databases">
        <title>A novel species.</title>
        <authorList>
            <person name="Gao J."/>
        </authorList>
    </citation>
    <scope>NUCLEOTIDE SEQUENCE [LARGE SCALE GENOMIC DNA]</scope>
    <source>
        <strain evidence="8 9">CRPJ-33</strain>
    </source>
</reference>
<feature type="active site" evidence="5">
    <location>
        <position position="111"/>
    </location>
</feature>
<dbReference type="InterPro" id="IPR001227">
    <property type="entry name" value="Ac_transferase_dom_sf"/>
</dbReference>
<dbReference type="GO" id="GO:0006633">
    <property type="term" value="P:fatty acid biosynthetic process"/>
    <property type="evidence" value="ECO:0007669"/>
    <property type="project" value="TreeGrafter"/>
</dbReference>
<dbReference type="PIRSF" id="PIRSF000446">
    <property type="entry name" value="Mct"/>
    <property type="match status" value="1"/>
</dbReference>
<dbReference type="SUPFAM" id="SSF52151">
    <property type="entry name" value="FabD/lysophospholipase-like"/>
    <property type="match status" value="1"/>
</dbReference>
<dbReference type="GO" id="GO:0004314">
    <property type="term" value="F:[acyl-carrier-protein] S-malonyltransferase activity"/>
    <property type="evidence" value="ECO:0007669"/>
    <property type="project" value="UniProtKB-EC"/>
</dbReference>
<dbReference type="EC" id="2.3.1.39" evidence="4"/>
<feature type="region of interest" description="Disordered" evidence="6">
    <location>
        <begin position="1"/>
        <end position="41"/>
    </location>
</feature>
<keyword evidence="1 4" id="KW-0808">Transferase</keyword>
<comment type="similarity">
    <text evidence="4">Belongs to the fabD family.</text>
</comment>
<evidence type="ECO:0000256" key="5">
    <source>
        <dbReference type="PIRSR" id="PIRSR000446-1"/>
    </source>
</evidence>